<proteinExistence type="predicted"/>
<keyword evidence="1" id="KW-0732">Signal</keyword>
<evidence type="ECO:0000256" key="1">
    <source>
        <dbReference type="SAM" id="SignalP"/>
    </source>
</evidence>
<dbReference type="Proteomes" id="UP000310108">
    <property type="component" value="Unassembled WGS sequence"/>
</dbReference>
<feature type="chain" id="PRO_5020938803" evidence="1">
    <location>
        <begin position="19"/>
        <end position="183"/>
    </location>
</feature>
<evidence type="ECO:0000313" key="3">
    <source>
        <dbReference type="Proteomes" id="UP000310108"/>
    </source>
</evidence>
<protein>
    <submittedName>
        <fullName evidence="2">Uncharacterized protein</fullName>
    </submittedName>
</protein>
<dbReference type="AlphaFoldDB" id="A0A4U6XU12"/>
<gene>
    <name evidence="2" type="ORF">CTA1_10215</name>
</gene>
<evidence type="ECO:0000313" key="2">
    <source>
        <dbReference type="EMBL" id="TKW59388.1"/>
    </source>
</evidence>
<dbReference type="OrthoDB" id="5187219at2759"/>
<sequence length="183" mass="18859">MFASIILTSLVAAGSVRAGIADGSWGIRADFTQCNRGTPVEAVLSDAKGQHSPNFTPSPGIAEFKITSPYNGTLVIKVAGAADFGSPYQPQQVGLQVFAEPTTAGGQPGVWANATVTPGQGQPVPVAQISWDSITNGEYPLATGQIDNNKAVSLETTVNGATLDVFYCVAPYDIEGLSGDNGK</sequence>
<organism evidence="2 3">
    <name type="scientific">Colletotrichum tanaceti</name>
    <dbReference type="NCBI Taxonomy" id="1306861"/>
    <lineage>
        <taxon>Eukaryota</taxon>
        <taxon>Fungi</taxon>
        <taxon>Dikarya</taxon>
        <taxon>Ascomycota</taxon>
        <taxon>Pezizomycotina</taxon>
        <taxon>Sordariomycetes</taxon>
        <taxon>Hypocreomycetidae</taxon>
        <taxon>Glomerellales</taxon>
        <taxon>Glomerellaceae</taxon>
        <taxon>Colletotrichum</taxon>
        <taxon>Colletotrichum destructivum species complex</taxon>
    </lineage>
</organism>
<dbReference type="EMBL" id="PJEX01000010">
    <property type="protein sequence ID" value="TKW59388.1"/>
    <property type="molecule type" value="Genomic_DNA"/>
</dbReference>
<name>A0A4U6XU12_9PEZI</name>
<keyword evidence="3" id="KW-1185">Reference proteome</keyword>
<reference evidence="2 3" key="1">
    <citation type="journal article" date="2019" name="PLoS ONE">
        <title>Comparative genome analysis indicates high evolutionary potential of pathogenicity genes in Colletotrichum tanaceti.</title>
        <authorList>
            <person name="Lelwala R.V."/>
            <person name="Korhonen P.K."/>
            <person name="Young N.D."/>
            <person name="Scott J.B."/>
            <person name="Ades P.A."/>
            <person name="Gasser R.B."/>
            <person name="Taylor P.W.J."/>
        </authorList>
    </citation>
    <scope>NUCLEOTIDE SEQUENCE [LARGE SCALE GENOMIC DNA]</scope>
    <source>
        <strain evidence="2">BRIP57314</strain>
    </source>
</reference>
<accession>A0A4U6XU12</accession>
<feature type="signal peptide" evidence="1">
    <location>
        <begin position="1"/>
        <end position="18"/>
    </location>
</feature>
<comment type="caution">
    <text evidence="2">The sequence shown here is derived from an EMBL/GenBank/DDBJ whole genome shotgun (WGS) entry which is preliminary data.</text>
</comment>